<evidence type="ECO:0000256" key="6">
    <source>
        <dbReference type="ARBA" id="ARBA00023274"/>
    </source>
</evidence>
<organism evidence="10 11">
    <name type="scientific">Rubricoccus marinus</name>
    <dbReference type="NCBI Taxonomy" id="716817"/>
    <lineage>
        <taxon>Bacteria</taxon>
        <taxon>Pseudomonadati</taxon>
        <taxon>Rhodothermota</taxon>
        <taxon>Rhodothermia</taxon>
        <taxon>Rhodothermales</taxon>
        <taxon>Rubricoccaceae</taxon>
        <taxon>Rubricoccus</taxon>
    </lineage>
</organism>
<comment type="similarity">
    <text evidence="2 8">Belongs to the bacterial ribosomal protein bS20 family.</text>
</comment>
<dbReference type="GO" id="GO:0015935">
    <property type="term" value="C:small ribosomal subunit"/>
    <property type="evidence" value="ECO:0007669"/>
    <property type="project" value="TreeGrafter"/>
</dbReference>
<dbReference type="Proteomes" id="UP000216446">
    <property type="component" value="Unassembled WGS sequence"/>
</dbReference>
<keyword evidence="11" id="KW-1185">Reference proteome</keyword>
<evidence type="ECO:0000256" key="2">
    <source>
        <dbReference type="ARBA" id="ARBA00007634"/>
    </source>
</evidence>
<dbReference type="AlphaFoldDB" id="A0A259TVT6"/>
<keyword evidence="6 8" id="KW-0687">Ribonucleoprotein</keyword>
<dbReference type="Gene3D" id="1.20.58.110">
    <property type="entry name" value="Ribosomal protein S20"/>
    <property type="match status" value="1"/>
</dbReference>
<dbReference type="FunCoup" id="A0A259TVT6">
    <property type="interactions" value="459"/>
</dbReference>
<protein>
    <recommendedName>
        <fullName evidence="7 8">Small ribosomal subunit protein bS20</fullName>
    </recommendedName>
</protein>
<dbReference type="SUPFAM" id="SSF46992">
    <property type="entry name" value="Ribosomal protein S20"/>
    <property type="match status" value="1"/>
</dbReference>
<name>A0A259TVT6_9BACT</name>
<dbReference type="OrthoDB" id="9808392at2"/>
<evidence type="ECO:0000256" key="3">
    <source>
        <dbReference type="ARBA" id="ARBA00022730"/>
    </source>
</evidence>
<proteinExistence type="inferred from homology"/>
<evidence type="ECO:0000256" key="4">
    <source>
        <dbReference type="ARBA" id="ARBA00022884"/>
    </source>
</evidence>
<evidence type="ECO:0000256" key="8">
    <source>
        <dbReference type="HAMAP-Rule" id="MF_00500"/>
    </source>
</evidence>
<dbReference type="NCBIfam" id="TIGR00029">
    <property type="entry name" value="S20"/>
    <property type="match status" value="1"/>
</dbReference>
<keyword evidence="4 8" id="KW-0694">RNA-binding</keyword>
<evidence type="ECO:0000313" key="11">
    <source>
        <dbReference type="Proteomes" id="UP000216446"/>
    </source>
</evidence>
<dbReference type="PANTHER" id="PTHR33398">
    <property type="entry name" value="30S RIBOSOMAL PROTEIN S20"/>
    <property type="match status" value="1"/>
</dbReference>
<dbReference type="InParanoid" id="A0A259TVT6"/>
<reference evidence="10 11" key="1">
    <citation type="submission" date="2016-11" db="EMBL/GenBank/DDBJ databases">
        <title>Study of marine rhodopsin-containing bacteria.</title>
        <authorList>
            <person name="Yoshizawa S."/>
            <person name="Kumagai Y."/>
            <person name="Kogure K."/>
        </authorList>
    </citation>
    <scope>NUCLEOTIDE SEQUENCE [LARGE SCALE GENOMIC DNA]</scope>
    <source>
        <strain evidence="10 11">SG-29</strain>
    </source>
</reference>
<feature type="compositionally biased region" description="Basic residues" evidence="9">
    <location>
        <begin position="1"/>
        <end position="10"/>
    </location>
</feature>
<feature type="region of interest" description="Disordered" evidence="9">
    <location>
        <begin position="1"/>
        <end position="21"/>
    </location>
</feature>
<dbReference type="Pfam" id="PF01649">
    <property type="entry name" value="Ribosomal_S20p"/>
    <property type="match status" value="1"/>
</dbReference>
<accession>A0A259TVT6</accession>
<dbReference type="GO" id="GO:0005829">
    <property type="term" value="C:cytosol"/>
    <property type="evidence" value="ECO:0007669"/>
    <property type="project" value="TreeGrafter"/>
</dbReference>
<dbReference type="EMBL" id="MQWB01000001">
    <property type="protein sequence ID" value="OZC01879.1"/>
    <property type="molecule type" value="Genomic_DNA"/>
</dbReference>
<keyword evidence="3 8" id="KW-0699">rRNA-binding</keyword>
<keyword evidence="5 8" id="KW-0689">Ribosomal protein</keyword>
<dbReference type="PANTHER" id="PTHR33398:SF1">
    <property type="entry name" value="SMALL RIBOSOMAL SUBUNIT PROTEIN BS20C"/>
    <property type="match status" value="1"/>
</dbReference>
<dbReference type="HAMAP" id="MF_00500">
    <property type="entry name" value="Ribosomal_bS20"/>
    <property type="match status" value="1"/>
</dbReference>
<dbReference type="GO" id="GO:0070181">
    <property type="term" value="F:small ribosomal subunit rRNA binding"/>
    <property type="evidence" value="ECO:0007669"/>
    <property type="project" value="TreeGrafter"/>
</dbReference>
<sequence>MPQHKSAAKRVRQDARRRLRNRQHKLRVRTMMKDLEGLTDRAAAEAKLNDVKAQLDRMATRRIIHPNKAANIKSALEQHVQSID</sequence>
<evidence type="ECO:0000256" key="7">
    <source>
        <dbReference type="ARBA" id="ARBA00035136"/>
    </source>
</evidence>
<evidence type="ECO:0000256" key="1">
    <source>
        <dbReference type="ARBA" id="ARBA00003134"/>
    </source>
</evidence>
<comment type="caution">
    <text evidence="10">The sequence shown here is derived from an EMBL/GenBank/DDBJ whole genome shotgun (WGS) entry which is preliminary data.</text>
</comment>
<evidence type="ECO:0000256" key="5">
    <source>
        <dbReference type="ARBA" id="ARBA00022980"/>
    </source>
</evidence>
<gene>
    <name evidence="8" type="primary">rpsT</name>
    <name evidence="10" type="ORF">BSZ36_02070</name>
</gene>
<dbReference type="InterPro" id="IPR036510">
    <property type="entry name" value="Ribosomal_bS20_sf"/>
</dbReference>
<dbReference type="RefSeq" id="WP_094545499.1">
    <property type="nucleotide sequence ID" value="NZ_MQWB01000001.1"/>
</dbReference>
<dbReference type="GO" id="GO:0006412">
    <property type="term" value="P:translation"/>
    <property type="evidence" value="ECO:0007669"/>
    <property type="project" value="UniProtKB-UniRule"/>
</dbReference>
<evidence type="ECO:0000256" key="9">
    <source>
        <dbReference type="SAM" id="MobiDB-lite"/>
    </source>
</evidence>
<evidence type="ECO:0000313" key="10">
    <source>
        <dbReference type="EMBL" id="OZC01879.1"/>
    </source>
</evidence>
<dbReference type="GO" id="GO:0003735">
    <property type="term" value="F:structural constituent of ribosome"/>
    <property type="evidence" value="ECO:0007669"/>
    <property type="project" value="InterPro"/>
</dbReference>
<comment type="function">
    <text evidence="1 8">Binds directly to 16S ribosomal RNA.</text>
</comment>
<dbReference type="InterPro" id="IPR002583">
    <property type="entry name" value="Ribosomal_bS20"/>
</dbReference>